<feature type="compositionally biased region" description="Low complexity" evidence="1">
    <location>
        <begin position="409"/>
        <end position="423"/>
    </location>
</feature>
<feature type="compositionally biased region" description="Polar residues" evidence="1">
    <location>
        <begin position="380"/>
        <end position="408"/>
    </location>
</feature>
<proteinExistence type="predicted"/>
<reference evidence="2" key="1">
    <citation type="submission" date="2015-04" db="UniProtKB">
        <authorList>
            <consortium name="EnsemblPlants"/>
        </authorList>
    </citation>
    <scope>IDENTIFICATION</scope>
    <source>
        <strain evidence="2">SL10</strain>
    </source>
</reference>
<dbReference type="EnsemblPlants" id="ONIVA02G22180.1">
    <property type="protein sequence ID" value="ONIVA02G22180.1"/>
    <property type="gene ID" value="ONIVA02G22180"/>
</dbReference>
<dbReference type="OMA" id="ERVQMIT"/>
<dbReference type="HOGENOM" id="CLU_055756_0_0_1"/>
<reference evidence="2" key="2">
    <citation type="submission" date="2018-04" db="EMBL/GenBank/DDBJ databases">
        <title>OnivRS2 (Oryza nivara Reference Sequence Version 2).</title>
        <authorList>
            <person name="Zhang J."/>
            <person name="Kudrna D."/>
            <person name="Lee S."/>
            <person name="Talag J."/>
            <person name="Rajasekar S."/>
            <person name="Welchert J."/>
            <person name="Hsing Y.-I."/>
            <person name="Wing R.A."/>
        </authorList>
    </citation>
    <scope>NUCLEOTIDE SEQUENCE [LARGE SCALE GENOMIC DNA]</scope>
    <source>
        <strain evidence="2">SL10</strain>
    </source>
</reference>
<dbReference type="STRING" id="4536.A0A0E0G816"/>
<name>A0A0E0G816_ORYNI</name>
<dbReference type="Gramene" id="ONIVA02G22180.1">
    <property type="protein sequence ID" value="ONIVA02G22180.1"/>
    <property type="gene ID" value="ONIVA02G22180"/>
</dbReference>
<evidence type="ECO:0000313" key="3">
    <source>
        <dbReference type="Proteomes" id="UP000006591"/>
    </source>
</evidence>
<accession>A0A0E0G816</accession>
<protein>
    <submittedName>
        <fullName evidence="2">Uncharacterized protein</fullName>
    </submittedName>
</protein>
<dbReference type="AlphaFoldDB" id="A0A0E0G816"/>
<dbReference type="InterPro" id="IPR004252">
    <property type="entry name" value="Probable_transposase_24"/>
</dbReference>
<dbReference type="Proteomes" id="UP000006591">
    <property type="component" value="Chromosome 2"/>
</dbReference>
<dbReference type="Pfam" id="PF03004">
    <property type="entry name" value="Transposase_24"/>
    <property type="match status" value="1"/>
</dbReference>
<evidence type="ECO:0000313" key="2">
    <source>
        <dbReference type="EnsemblPlants" id="ONIVA02G22180.1"/>
    </source>
</evidence>
<sequence length="423" mass="48325">MAAQCAHQLFDDCSTQASPERVQMITRSQRLQGLELLENGVQNQELVPNDHYVEEQNITNADWRTNCYEYYPDGRIKRHRGPTKLANVENLPKGVKIIVKLDRFNVPCSQSAIVLGSYLGTLVRKPHLAPLNILQWNHKLYKRAYHPKMISEVELDGKWRQYKSKLKRGYYKPNLPMERVLQTVPKIVAESQWATLVSYWYLEDSKKISDKNKENAQNIKHPHILGRKSFAIKRKELEVNGVEVDRATFFDECHKTKDGRYVNDATEEKMNEVYMKLAEKRVDGQELNEADFEQAMLEVFGKDHRGRVRGMGPTITPTNYYGGRFSNISGSNEGSSSSNVNGFISFIVSYLTEKYPEDNLISRLPPSVARVIPRQEVDQNEGSQPPNTATSSLPFDQNYENQLPNTTPSSSARASSQSCSEEE</sequence>
<dbReference type="PANTHER" id="PTHR33144">
    <property type="entry name" value="OS10G0409366 PROTEIN-RELATED"/>
    <property type="match status" value="1"/>
</dbReference>
<keyword evidence="3" id="KW-1185">Reference proteome</keyword>
<evidence type="ECO:0000256" key="1">
    <source>
        <dbReference type="SAM" id="MobiDB-lite"/>
    </source>
</evidence>
<organism evidence="2">
    <name type="scientific">Oryza nivara</name>
    <name type="common">Indian wild rice</name>
    <name type="synonym">Oryza sativa f. spontanea</name>
    <dbReference type="NCBI Taxonomy" id="4536"/>
    <lineage>
        <taxon>Eukaryota</taxon>
        <taxon>Viridiplantae</taxon>
        <taxon>Streptophyta</taxon>
        <taxon>Embryophyta</taxon>
        <taxon>Tracheophyta</taxon>
        <taxon>Spermatophyta</taxon>
        <taxon>Magnoliopsida</taxon>
        <taxon>Liliopsida</taxon>
        <taxon>Poales</taxon>
        <taxon>Poaceae</taxon>
        <taxon>BOP clade</taxon>
        <taxon>Oryzoideae</taxon>
        <taxon>Oryzeae</taxon>
        <taxon>Oryzinae</taxon>
        <taxon>Oryza</taxon>
    </lineage>
</organism>
<dbReference type="eggNOG" id="ENOG502S42M">
    <property type="taxonomic scope" value="Eukaryota"/>
</dbReference>
<feature type="region of interest" description="Disordered" evidence="1">
    <location>
        <begin position="375"/>
        <end position="423"/>
    </location>
</feature>
<dbReference type="PANTHER" id="PTHR33144:SF16">
    <property type="entry name" value="OS02G0129000 PROTEIN"/>
    <property type="match status" value="1"/>
</dbReference>